<keyword evidence="2" id="KW-1185">Reference proteome</keyword>
<feature type="non-terminal residue" evidence="1">
    <location>
        <position position="1"/>
    </location>
</feature>
<reference evidence="1" key="1">
    <citation type="submission" date="2021-06" db="EMBL/GenBank/DDBJ databases">
        <authorList>
            <person name="Kallberg Y."/>
            <person name="Tangrot J."/>
            <person name="Rosling A."/>
        </authorList>
    </citation>
    <scope>NUCLEOTIDE SEQUENCE</scope>
    <source>
        <strain evidence="1">MA461A</strain>
    </source>
</reference>
<name>A0ACA9SBP4_9GLOM</name>
<evidence type="ECO:0000313" key="1">
    <source>
        <dbReference type="EMBL" id="CAG8834794.1"/>
    </source>
</evidence>
<organism evidence="1 2">
    <name type="scientific">Racocetra persica</name>
    <dbReference type="NCBI Taxonomy" id="160502"/>
    <lineage>
        <taxon>Eukaryota</taxon>
        <taxon>Fungi</taxon>
        <taxon>Fungi incertae sedis</taxon>
        <taxon>Mucoromycota</taxon>
        <taxon>Glomeromycotina</taxon>
        <taxon>Glomeromycetes</taxon>
        <taxon>Diversisporales</taxon>
        <taxon>Gigasporaceae</taxon>
        <taxon>Racocetra</taxon>
    </lineage>
</organism>
<gene>
    <name evidence="1" type="ORF">RPERSI_LOCUS29307</name>
</gene>
<dbReference type="Proteomes" id="UP000789920">
    <property type="component" value="Unassembled WGS sequence"/>
</dbReference>
<dbReference type="EMBL" id="CAJVQC010110160">
    <property type="protein sequence ID" value="CAG8834794.1"/>
    <property type="molecule type" value="Genomic_DNA"/>
</dbReference>
<accession>A0ACA9SBP4</accession>
<evidence type="ECO:0000313" key="2">
    <source>
        <dbReference type="Proteomes" id="UP000789920"/>
    </source>
</evidence>
<proteinExistence type="predicted"/>
<sequence>KQSTKLEGIEVIDNRAEQIKKKLELGNRRKKKSKKEEQTSYLLTTRQKLL</sequence>
<protein>
    <submittedName>
        <fullName evidence="1">35774_t:CDS:1</fullName>
    </submittedName>
</protein>
<comment type="caution">
    <text evidence="1">The sequence shown here is derived from an EMBL/GenBank/DDBJ whole genome shotgun (WGS) entry which is preliminary data.</text>
</comment>